<sequence>MSVFVLARECDDIERDVCGDEHGYCYRHAGVQQGPPTGREVPSWFAAAHDTHHRPYARR</sequence>
<reference evidence="1" key="1">
    <citation type="submission" date="2022-03" db="EMBL/GenBank/DDBJ databases">
        <authorList>
            <person name="Lindestad O."/>
        </authorList>
    </citation>
    <scope>NUCLEOTIDE SEQUENCE</scope>
</reference>
<dbReference type="AlphaFoldDB" id="A0A8S4QWB6"/>
<accession>A0A8S4QWB6</accession>
<dbReference type="Proteomes" id="UP000838756">
    <property type="component" value="Unassembled WGS sequence"/>
</dbReference>
<name>A0A8S4QWB6_9NEOP</name>
<proteinExistence type="predicted"/>
<organism evidence="1 2">
    <name type="scientific">Pararge aegeria aegeria</name>
    <dbReference type="NCBI Taxonomy" id="348720"/>
    <lineage>
        <taxon>Eukaryota</taxon>
        <taxon>Metazoa</taxon>
        <taxon>Ecdysozoa</taxon>
        <taxon>Arthropoda</taxon>
        <taxon>Hexapoda</taxon>
        <taxon>Insecta</taxon>
        <taxon>Pterygota</taxon>
        <taxon>Neoptera</taxon>
        <taxon>Endopterygota</taxon>
        <taxon>Lepidoptera</taxon>
        <taxon>Glossata</taxon>
        <taxon>Ditrysia</taxon>
        <taxon>Papilionoidea</taxon>
        <taxon>Nymphalidae</taxon>
        <taxon>Satyrinae</taxon>
        <taxon>Satyrini</taxon>
        <taxon>Parargina</taxon>
        <taxon>Pararge</taxon>
    </lineage>
</organism>
<feature type="non-terminal residue" evidence="1">
    <location>
        <position position="59"/>
    </location>
</feature>
<dbReference type="EMBL" id="CAKXAJ010021551">
    <property type="protein sequence ID" value="CAH2226547.1"/>
    <property type="molecule type" value="Genomic_DNA"/>
</dbReference>
<comment type="caution">
    <text evidence="1">The sequence shown here is derived from an EMBL/GenBank/DDBJ whole genome shotgun (WGS) entry which is preliminary data.</text>
</comment>
<evidence type="ECO:0000313" key="2">
    <source>
        <dbReference type="Proteomes" id="UP000838756"/>
    </source>
</evidence>
<gene>
    <name evidence="1" type="primary">jg6513</name>
    <name evidence="1" type="ORF">PAEG_LOCUS7248</name>
</gene>
<keyword evidence="2" id="KW-1185">Reference proteome</keyword>
<protein>
    <submittedName>
        <fullName evidence="1">Jg6513 protein</fullName>
    </submittedName>
</protein>
<evidence type="ECO:0000313" key="1">
    <source>
        <dbReference type="EMBL" id="CAH2226547.1"/>
    </source>
</evidence>